<sequence length="190" mass="21677">MRKLERTYSGTERIVARARFSAWAFLREVFIAALLGGIIAVLWLFADDIEGALDPNFSGSARYLTPENLKWAMLGAGAFVILLALLHALSLYKQEIIVTEDKFLYKSGVGSTVSVMLPLNEIRYIDVRQNALQLLLGYGKIKVITDGEEPFVIRNLVRPERFARRIMRQCSLVREQYGRPRLQLSSDRRK</sequence>
<gene>
    <name evidence="3" type="ORF">IAD51_02815</name>
</gene>
<reference evidence="3" key="2">
    <citation type="journal article" date="2021" name="PeerJ">
        <title>Extensive microbial diversity within the chicken gut microbiome revealed by metagenomics and culture.</title>
        <authorList>
            <person name="Gilroy R."/>
            <person name="Ravi A."/>
            <person name="Getino M."/>
            <person name="Pursley I."/>
            <person name="Horton D.L."/>
            <person name="Alikhan N.F."/>
            <person name="Baker D."/>
            <person name="Gharbi K."/>
            <person name="Hall N."/>
            <person name="Watson M."/>
            <person name="Adriaenssens E.M."/>
            <person name="Foster-Nyarko E."/>
            <person name="Jarju S."/>
            <person name="Secka A."/>
            <person name="Antonio M."/>
            <person name="Oren A."/>
            <person name="Chaudhuri R.R."/>
            <person name="La Ragione R."/>
            <person name="Hildebrand F."/>
            <person name="Pallen M.J."/>
        </authorList>
    </citation>
    <scope>NUCLEOTIDE SEQUENCE</scope>
    <source>
        <strain evidence="3">1063</strain>
    </source>
</reference>
<keyword evidence="1" id="KW-1133">Transmembrane helix</keyword>
<dbReference type="PANTHER" id="PTHR37938:SF1">
    <property type="entry name" value="BLL0215 PROTEIN"/>
    <property type="match status" value="1"/>
</dbReference>
<dbReference type="InterPro" id="IPR005182">
    <property type="entry name" value="YdbS-like_PH"/>
</dbReference>
<dbReference type="PANTHER" id="PTHR37938">
    <property type="entry name" value="BLL0215 PROTEIN"/>
    <property type="match status" value="1"/>
</dbReference>
<evidence type="ECO:0000256" key="1">
    <source>
        <dbReference type="SAM" id="Phobius"/>
    </source>
</evidence>
<feature type="transmembrane region" description="Helical" evidence="1">
    <location>
        <begin position="20"/>
        <end position="46"/>
    </location>
</feature>
<accession>A0A9D1L2P8</accession>
<reference evidence="3" key="1">
    <citation type="submission" date="2020-10" db="EMBL/GenBank/DDBJ databases">
        <authorList>
            <person name="Gilroy R."/>
        </authorList>
    </citation>
    <scope>NUCLEOTIDE SEQUENCE</scope>
    <source>
        <strain evidence="3">1063</strain>
    </source>
</reference>
<keyword evidence="1" id="KW-0472">Membrane</keyword>
<dbReference type="Proteomes" id="UP000824088">
    <property type="component" value="Unassembled WGS sequence"/>
</dbReference>
<feature type="transmembrane region" description="Helical" evidence="1">
    <location>
        <begin position="71"/>
        <end position="92"/>
    </location>
</feature>
<organism evidence="3 4">
    <name type="scientific">Candidatus Limadaptatus stercorigallinarum</name>
    <dbReference type="NCBI Taxonomy" id="2840845"/>
    <lineage>
        <taxon>Bacteria</taxon>
        <taxon>Bacillati</taxon>
        <taxon>Bacillota</taxon>
        <taxon>Clostridia</taxon>
        <taxon>Eubacteriales</taxon>
        <taxon>Candidatus Limadaptatus</taxon>
    </lineage>
</organism>
<evidence type="ECO:0000313" key="3">
    <source>
        <dbReference type="EMBL" id="HIU21157.1"/>
    </source>
</evidence>
<evidence type="ECO:0000313" key="4">
    <source>
        <dbReference type="Proteomes" id="UP000824088"/>
    </source>
</evidence>
<protein>
    <submittedName>
        <fullName evidence="3">PH domain-containing protein</fullName>
    </submittedName>
</protein>
<name>A0A9D1L2P8_9FIRM</name>
<comment type="caution">
    <text evidence="3">The sequence shown here is derived from an EMBL/GenBank/DDBJ whole genome shotgun (WGS) entry which is preliminary data.</text>
</comment>
<keyword evidence="1" id="KW-0812">Transmembrane</keyword>
<feature type="domain" description="YdbS-like PH" evidence="2">
    <location>
        <begin position="96"/>
        <end position="166"/>
    </location>
</feature>
<proteinExistence type="predicted"/>
<dbReference type="Pfam" id="PF03703">
    <property type="entry name" value="bPH_2"/>
    <property type="match status" value="1"/>
</dbReference>
<dbReference type="AlphaFoldDB" id="A0A9D1L2P8"/>
<evidence type="ECO:0000259" key="2">
    <source>
        <dbReference type="Pfam" id="PF03703"/>
    </source>
</evidence>
<dbReference type="EMBL" id="DVMN01000052">
    <property type="protein sequence ID" value="HIU21157.1"/>
    <property type="molecule type" value="Genomic_DNA"/>
</dbReference>